<evidence type="ECO:0000313" key="3">
    <source>
        <dbReference type="Proteomes" id="UP001159405"/>
    </source>
</evidence>
<sequence length="1502" mass="166914">MASNSTEYQENGGSPSPRGKLRVLFLASEWGSSKGGLSTMNRELAINIAQHSSVDVTIFVPQCNDEDKKAALGHKIKLVEATSQLGEEKLQWLFFLPDDLHIDVVVGHGIKFGPQANAIKRSQKCKWVQVVHTVPEELGMHKTYDDPIAAAGMKHETEVELCKLADFVVSIGPKLNEAVGRYLSSCKKDKMVFTPGIFREFLGVEQVPEIEGKFRVLLFGRGDEKDFRVKGFDIAAKAVASLDNIELVFVGAPEGELEEVKNRFLQCGIHVNKLTVRRFVKDRESLKHLFCEVDLAIMPSRTEGFGLTGLEALSAGLPILVSGNSGFGQALREALFGPFYVVDSDDVQAWANAIKGLQNRDRNKRLKESQALRSSYSETYCWEEQCKILVRKMVSLVQVDGSTPHPSVKLQGASQQTEISSVQDQGGPSTQYQSVTLEGASQQTDTSSARHPGTVPVVIELDSATFQNNHRGDLTSLMKEMANQFFDTMAADIPNKEKAKCLFYYLEGVRQVKVKEAIEGSLKITVECRTIEILEELWRDYCSGHLNSVAEEYLLTDDIKKRLHVEFVKLKTTISQEDYLVCKRFLRAGSPTQSQKLTQLEVFQETDVSSEIHADNSERYQKLSAKKGINLLQDHCYAQAAGETRSRVSAVDSEKVTLHFSVNGKDQIPNIEGGSAQDMNRKQESFAEELANKEDIGRSLQECPAYLQKIRLLHDPNPTKEHVNSLRVSVECENPEILEQLWRDYRSGYLNVVAEKCLLTDDIKRRFHLTSVKFRTTILEEDYLACKDFLLNNTESNQSVAERQVLSPPIYPAADETRILCVEENVQNQSEQECSIQRVDDLIQSFERETTTQTLQNAQVYVADDAENMTQIVDETRRTYVTTEDVEQTQNQSTDGQRTQVIGETQSQSTEEKNSPDAGKVQNQSAERQRNRSVLDAQGQYAQRQRSQGIKENRNGSFEEVTLKDLKETYSRSSKEINPWFPYVSETRDQSADKPVYTESIFKDYKDTGVRLLPSCFHDPDDFCEPLKANGAGSIGDHHVQNICEALKFNNTLSNLDLSGKSISYVGAQYLFEALKVNNTVTNLDLKGNSISDVGAQYLPEALKVNKTVTNLNLSWNRISDVGAQYLSEALKVNNTVTNLNVSWNSISDVGAQYLSEALKVNKTVTNLNMSWNSISDVGAQYLSEALKVNNTVTNLDLERNSISDAGAQYLSEALKVNNTVTNLDLEGNSISDVGAQYLSEALKVNNTVTNLDLERNSISDVGAQYLSEALKVNNTVTNLDLEGNSISDVGAQYLSEALKVNKTVTNLNLSWNRISDVGAQYLSEALKVNNTVTNLDLGGNSISDVGAQYLSEALKVNNTVTNLNLSLNRISDVGAQYLSEALKVNNTVTNLDLERNSIFDVGAQNLSEALKVNKTVTNLNLSLNKISDVGAQYLSEALKVNNTVTYLDLRGNTISDVGAQYISEALKVNNTVTNLDLERNRISDVGAQYLSEALKVNKTVT</sequence>
<comment type="caution">
    <text evidence="2">The sequence shown here is derived from an EMBL/GenBank/DDBJ whole genome shotgun (WGS) entry which is preliminary data.</text>
</comment>
<dbReference type="Pfam" id="PF13516">
    <property type="entry name" value="LRR_6"/>
    <property type="match status" value="14"/>
</dbReference>
<reference evidence="2 3" key="1">
    <citation type="submission" date="2022-05" db="EMBL/GenBank/DDBJ databases">
        <authorList>
            <consortium name="Genoscope - CEA"/>
            <person name="William W."/>
        </authorList>
    </citation>
    <scope>NUCLEOTIDE SEQUENCE [LARGE SCALE GENOMIC DNA]</scope>
</reference>
<name>A0ABN8NDI4_9CNID</name>
<dbReference type="Gene3D" id="3.40.50.2000">
    <property type="entry name" value="Glycogen Phosphorylase B"/>
    <property type="match status" value="1"/>
</dbReference>
<accession>A0ABN8NDI4</accession>
<dbReference type="Proteomes" id="UP001159405">
    <property type="component" value="Unassembled WGS sequence"/>
</dbReference>
<protein>
    <submittedName>
        <fullName evidence="2">Uncharacterized protein</fullName>
    </submittedName>
</protein>
<dbReference type="SMART" id="SM00368">
    <property type="entry name" value="LRR_RI"/>
    <property type="match status" value="16"/>
</dbReference>
<feature type="region of interest" description="Disordered" evidence="1">
    <location>
        <begin position="883"/>
        <end position="956"/>
    </location>
</feature>
<organism evidence="2 3">
    <name type="scientific">Porites lobata</name>
    <dbReference type="NCBI Taxonomy" id="104759"/>
    <lineage>
        <taxon>Eukaryota</taxon>
        <taxon>Metazoa</taxon>
        <taxon>Cnidaria</taxon>
        <taxon>Anthozoa</taxon>
        <taxon>Hexacorallia</taxon>
        <taxon>Scleractinia</taxon>
        <taxon>Fungiina</taxon>
        <taxon>Poritidae</taxon>
        <taxon>Porites</taxon>
    </lineage>
</organism>
<evidence type="ECO:0000256" key="1">
    <source>
        <dbReference type="SAM" id="MobiDB-lite"/>
    </source>
</evidence>
<feature type="compositionally biased region" description="Polar residues" evidence="1">
    <location>
        <begin position="412"/>
        <end position="449"/>
    </location>
</feature>
<dbReference type="PANTHER" id="PTHR24114:SF2">
    <property type="entry name" value="F-BOX DOMAIN-CONTAINING PROTEIN-RELATED"/>
    <property type="match status" value="1"/>
</dbReference>
<feature type="compositionally biased region" description="Polar residues" evidence="1">
    <location>
        <begin position="888"/>
        <end position="909"/>
    </location>
</feature>
<dbReference type="Gene3D" id="3.80.10.10">
    <property type="entry name" value="Ribonuclease Inhibitor"/>
    <property type="match status" value="5"/>
</dbReference>
<gene>
    <name evidence="2" type="ORF">PLOB_00008332</name>
</gene>
<feature type="region of interest" description="Disordered" evidence="1">
    <location>
        <begin position="405"/>
        <end position="451"/>
    </location>
</feature>
<dbReference type="InterPro" id="IPR001611">
    <property type="entry name" value="Leu-rich_rpt"/>
</dbReference>
<dbReference type="EMBL" id="CALNXK010000014">
    <property type="protein sequence ID" value="CAH3046052.1"/>
    <property type="molecule type" value="Genomic_DNA"/>
</dbReference>
<dbReference type="InterPro" id="IPR032675">
    <property type="entry name" value="LRR_dom_sf"/>
</dbReference>
<proteinExistence type="predicted"/>
<keyword evidence="3" id="KW-1185">Reference proteome</keyword>
<dbReference type="PANTHER" id="PTHR24114">
    <property type="entry name" value="LEUCINE RICH REPEAT FAMILY PROTEIN"/>
    <property type="match status" value="1"/>
</dbReference>
<dbReference type="SUPFAM" id="SSF53756">
    <property type="entry name" value="UDP-Glycosyltransferase/glycogen phosphorylase"/>
    <property type="match status" value="1"/>
</dbReference>
<dbReference type="CDD" id="cd03801">
    <property type="entry name" value="GT4_PimA-like"/>
    <property type="match status" value="1"/>
</dbReference>
<dbReference type="InterPro" id="IPR052394">
    <property type="entry name" value="LRR-containing"/>
</dbReference>
<dbReference type="Pfam" id="PF20706">
    <property type="entry name" value="GT4-conflict"/>
    <property type="match status" value="1"/>
</dbReference>
<feature type="non-terminal residue" evidence="2">
    <location>
        <position position="1502"/>
    </location>
</feature>
<dbReference type="SUPFAM" id="SSF52047">
    <property type="entry name" value="RNI-like"/>
    <property type="match status" value="2"/>
</dbReference>
<evidence type="ECO:0000313" key="2">
    <source>
        <dbReference type="EMBL" id="CAH3046052.1"/>
    </source>
</evidence>